<keyword evidence="1" id="KW-0328">Glycosyltransferase</keyword>
<keyword evidence="3" id="KW-1133">Transmembrane helix</keyword>
<dbReference type="Proteomes" id="UP000178323">
    <property type="component" value="Unassembled WGS sequence"/>
</dbReference>
<dbReference type="InterPro" id="IPR001296">
    <property type="entry name" value="Glyco_trans_1"/>
</dbReference>
<evidence type="ECO:0000256" key="1">
    <source>
        <dbReference type="ARBA" id="ARBA00022676"/>
    </source>
</evidence>
<evidence type="ECO:0000259" key="4">
    <source>
        <dbReference type="Pfam" id="PF00534"/>
    </source>
</evidence>
<dbReference type="GO" id="GO:0016757">
    <property type="term" value="F:glycosyltransferase activity"/>
    <property type="evidence" value="ECO:0007669"/>
    <property type="project" value="UniProtKB-KW"/>
</dbReference>
<dbReference type="STRING" id="1797985.A2Y83_01640"/>
<dbReference type="SUPFAM" id="SSF53756">
    <property type="entry name" value="UDP-Glycosyltransferase/glycogen phosphorylase"/>
    <property type="match status" value="1"/>
</dbReference>
<dbReference type="PANTHER" id="PTHR12526">
    <property type="entry name" value="GLYCOSYLTRANSFERASE"/>
    <property type="match status" value="1"/>
</dbReference>
<evidence type="ECO:0000256" key="2">
    <source>
        <dbReference type="ARBA" id="ARBA00022679"/>
    </source>
</evidence>
<gene>
    <name evidence="5" type="ORF">A2Y83_01640</name>
</gene>
<organism evidence="5 6">
    <name type="scientific">Candidatus Falkowbacteria bacterium RBG_13_39_14</name>
    <dbReference type="NCBI Taxonomy" id="1797985"/>
    <lineage>
        <taxon>Bacteria</taxon>
        <taxon>Candidatus Falkowiibacteriota</taxon>
    </lineage>
</organism>
<keyword evidence="2" id="KW-0808">Transferase</keyword>
<comment type="caution">
    <text evidence="5">The sequence shown here is derived from an EMBL/GenBank/DDBJ whole genome shotgun (WGS) entry which is preliminary data.</text>
</comment>
<keyword evidence="3" id="KW-0472">Membrane</keyword>
<dbReference type="EMBL" id="MFFS01000007">
    <property type="protein sequence ID" value="OGF22945.1"/>
    <property type="molecule type" value="Genomic_DNA"/>
</dbReference>
<dbReference type="PANTHER" id="PTHR12526:SF629">
    <property type="entry name" value="TEICHURONIC ACID BIOSYNTHESIS GLYCOSYLTRANSFERASE TUAH-RELATED"/>
    <property type="match status" value="1"/>
</dbReference>
<proteinExistence type="predicted"/>
<dbReference type="Gene3D" id="3.40.50.2000">
    <property type="entry name" value="Glycogen Phosphorylase B"/>
    <property type="match status" value="2"/>
</dbReference>
<name>A0A1F5S8A8_9BACT</name>
<evidence type="ECO:0000256" key="3">
    <source>
        <dbReference type="SAM" id="Phobius"/>
    </source>
</evidence>
<dbReference type="Pfam" id="PF00534">
    <property type="entry name" value="Glycos_transf_1"/>
    <property type="match status" value="1"/>
</dbReference>
<feature type="domain" description="Glycosyl transferase family 1" evidence="4">
    <location>
        <begin position="241"/>
        <end position="397"/>
    </location>
</feature>
<keyword evidence="3" id="KW-0812">Transmembrane</keyword>
<accession>A0A1F5S8A8</accession>
<dbReference type="AlphaFoldDB" id="A0A1F5S8A8"/>
<protein>
    <recommendedName>
        <fullName evidence="4">Glycosyl transferase family 1 domain-containing protein</fullName>
    </recommendedName>
</protein>
<evidence type="ECO:0000313" key="5">
    <source>
        <dbReference type="EMBL" id="OGF22945.1"/>
    </source>
</evidence>
<sequence length="415" mass="47064">MRDPLNQRTVSWFFLAPGDSSAASGVRNDAKIQNTIFMRRIAIIKSQKSSYYGGKEKQLLALLCAWREKGKDAVFFTGCKIARGAAKEKGIDAKKIWIGHEPAGFKKSLIFTLYFIPLSIYCLLFAFKLKLSKKINSLYLVNANEKMLLTVPARIFGMNAIWEEAAEVKNWSLLNPYRWMMAALSRFARVFAFSDAAKNNAAKKLLNGNVEIIYPGINLSELKNQETIFNAMAEQNAGGKNLFKIGTICHLSKQNGLEYLLQALKIVTELIPEAQLVIVGTGEERFNLSWLVRKLGLEKHIWFMGYQNNYYYWLKSFDLFALPALKADGIHLAIIEAMAYFCPVIASNLPGINEIVKNNFSGILVKPANPEILAQSIIQLYRNKEMRREMGQNGYNRVKAVFNIDRVLDDMEKLM</sequence>
<reference evidence="5 6" key="1">
    <citation type="journal article" date="2016" name="Nat. Commun.">
        <title>Thousands of microbial genomes shed light on interconnected biogeochemical processes in an aquifer system.</title>
        <authorList>
            <person name="Anantharaman K."/>
            <person name="Brown C.T."/>
            <person name="Hug L.A."/>
            <person name="Sharon I."/>
            <person name="Castelle C.J."/>
            <person name="Probst A.J."/>
            <person name="Thomas B.C."/>
            <person name="Singh A."/>
            <person name="Wilkins M.J."/>
            <person name="Karaoz U."/>
            <person name="Brodie E.L."/>
            <person name="Williams K.H."/>
            <person name="Hubbard S.S."/>
            <person name="Banfield J.F."/>
        </authorList>
    </citation>
    <scope>NUCLEOTIDE SEQUENCE [LARGE SCALE GENOMIC DNA]</scope>
</reference>
<evidence type="ECO:0000313" key="6">
    <source>
        <dbReference type="Proteomes" id="UP000178323"/>
    </source>
</evidence>
<feature type="transmembrane region" description="Helical" evidence="3">
    <location>
        <begin position="109"/>
        <end position="127"/>
    </location>
</feature>